<gene>
    <name evidence="11" type="primary">Contig10204.g10898</name>
    <name evidence="11" type="ORF">STYLEM_17217</name>
</gene>
<dbReference type="InterPro" id="IPR002110">
    <property type="entry name" value="Ankyrin_rpt"/>
</dbReference>
<reference evidence="11 12" key="1">
    <citation type="submission" date="2014-06" db="EMBL/GenBank/DDBJ databases">
        <authorList>
            <person name="Swart Estienne"/>
        </authorList>
    </citation>
    <scope>NUCLEOTIDE SEQUENCE [LARGE SCALE GENOMIC DNA]</scope>
    <source>
        <strain evidence="11 12">130c</strain>
    </source>
</reference>
<evidence type="ECO:0000256" key="5">
    <source>
        <dbReference type="ARBA" id="ARBA00023043"/>
    </source>
</evidence>
<evidence type="ECO:0000256" key="9">
    <source>
        <dbReference type="SAM" id="MobiDB-lite"/>
    </source>
</evidence>
<evidence type="ECO:0000313" key="12">
    <source>
        <dbReference type="Proteomes" id="UP000039865"/>
    </source>
</evidence>
<dbReference type="InterPro" id="IPR001594">
    <property type="entry name" value="Palmitoyltrfase_DHHC"/>
</dbReference>
<feature type="repeat" description="ANK" evidence="7">
    <location>
        <begin position="300"/>
        <end position="336"/>
    </location>
</feature>
<protein>
    <recommendedName>
        <fullName evidence="8">Palmitoyltransferase</fullName>
        <ecNumber evidence="8">2.3.1.225</ecNumber>
    </recommendedName>
</protein>
<keyword evidence="5 7" id="KW-0040">ANK repeat</keyword>
<evidence type="ECO:0000256" key="4">
    <source>
        <dbReference type="ARBA" id="ARBA00022989"/>
    </source>
</evidence>
<dbReference type="PANTHER" id="PTHR24161:SF85">
    <property type="entry name" value="PALMITOYLTRANSFERASE HIP14"/>
    <property type="match status" value="1"/>
</dbReference>
<dbReference type="GO" id="GO:0016020">
    <property type="term" value="C:membrane"/>
    <property type="evidence" value="ECO:0007669"/>
    <property type="project" value="UniProtKB-SubCell"/>
</dbReference>
<feature type="domain" description="Palmitoyltransferase DHHC" evidence="10">
    <location>
        <begin position="456"/>
        <end position="491"/>
    </location>
</feature>
<comment type="subcellular location">
    <subcellularLocation>
        <location evidence="1">Membrane</location>
        <topology evidence="1">Multi-pass membrane protein</topology>
    </subcellularLocation>
</comment>
<organism evidence="11 12">
    <name type="scientific">Stylonychia lemnae</name>
    <name type="common">Ciliate</name>
    <dbReference type="NCBI Taxonomy" id="5949"/>
    <lineage>
        <taxon>Eukaryota</taxon>
        <taxon>Sar</taxon>
        <taxon>Alveolata</taxon>
        <taxon>Ciliophora</taxon>
        <taxon>Intramacronucleata</taxon>
        <taxon>Spirotrichea</taxon>
        <taxon>Stichotrichia</taxon>
        <taxon>Sporadotrichida</taxon>
        <taxon>Oxytrichidae</taxon>
        <taxon>Stylonychinae</taxon>
        <taxon>Stylonychia</taxon>
    </lineage>
</organism>
<evidence type="ECO:0000256" key="6">
    <source>
        <dbReference type="ARBA" id="ARBA00023136"/>
    </source>
</evidence>
<dbReference type="InParanoid" id="A0A078B196"/>
<keyword evidence="4 8" id="KW-1133">Transmembrane helix</keyword>
<comment type="similarity">
    <text evidence="8">Belongs to the DHHC palmitoyltransferase family.</text>
</comment>
<dbReference type="Proteomes" id="UP000039865">
    <property type="component" value="Unassembled WGS sequence"/>
</dbReference>
<feature type="region of interest" description="Disordered" evidence="9">
    <location>
        <begin position="669"/>
        <end position="689"/>
    </location>
</feature>
<keyword evidence="2 8" id="KW-0812">Transmembrane</keyword>
<proteinExistence type="inferred from homology"/>
<dbReference type="SUPFAM" id="SSF48403">
    <property type="entry name" value="Ankyrin repeat"/>
    <property type="match status" value="1"/>
</dbReference>
<evidence type="ECO:0000256" key="2">
    <source>
        <dbReference type="ARBA" id="ARBA00022692"/>
    </source>
</evidence>
<feature type="repeat" description="ANK" evidence="7">
    <location>
        <begin position="201"/>
        <end position="233"/>
    </location>
</feature>
<evidence type="ECO:0000256" key="8">
    <source>
        <dbReference type="RuleBase" id="RU079119"/>
    </source>
</evidence>
<dbReference type="EMBL" id="CCKQ01016220">
    <property type="protein sequence ID" value="CDW88101.1"/>
    <property type="molecule type" value="Genomic_DNA"/>
</dbReference>
<feature type="repeat" description="ANK" evidence="7">
    <location>
        <begin position="267"/>
        <end position="299"/>
    </location>
</feature>
<keyword evidence="8" id="KW-0808">Transferase</keyword>
<dbReference type="PROSITE" id="PS50216">
    <property type="entry name" value="DHHC"/>
    <property type="match status" value="1"/>
</dbReference>
<dbReference type="GO" id="GO:0019706">
    <property type="term" value="F:protein-cysteine S-palmitoyltransferase activity"/>
    <property type="evidence" value="ECO:0007669"/>
    <property type="project" value="UniProtKB-EC"/>
</dbReference>
<dbReference type="Gene3D" id="1.25.40.20">
    <property type="entry name" value="Ankyrin repeat-containing domain"/>
    <property type="match status" value="2"/>
</dbReference>
<accession>A0A078B196</accession>
<keyword evidence="3" id="KW-0677">Repeat</keyword>
<dbReference type="Pfam" id="PF01529">
    <property type="entry name" value="DHHC"/>
    <property type="match status" value="1"/>
</dbReference>
<dbReference type="PROSITE" id="PS50297">
    <property type="entry name" value="ANK_REP_REGION"/>
    <property type="match status" value="3"/>
</dbReference>
<dbReference type="AlphaFoldDB" id="A0A078B196"/>
<dbReference type="InterPro" id="IPR036770">
    <property type="entry name" value="Ankyrin_rpt-contain_sf"/>
</dbReference>
<name>A0A078B196_STYLE</name>
<feature type="transmembrane region" description="Helical" evidence="8">
    <location>
        <begin position="526"/>
        <end position="552"/>
    </location>
</feature>
<dbReference type="EC" id="2.3.1.225" evidence="8"/>
<keyword evidence="6 8" id="KW-0472">Membrane</keyword>
<dbReference type="Pfam" id="PF12796">
    <property type="entry name" value="Ank_2"/>
    <property type="match status" value="1"/>
</dbReference>
<comment type="catalytic activity">
    <reaction evidence="8">
        <text>L-cysteinyl-[protein] + hexadecanoyl-CoA = S-hexadecanoyl-L-cysteinyl-[protein] + CoA</text>
        <dbReference type="Rhea" id="RHEA:36683"/>
        <dbReference type="Rhea" id="RHEA-COMP:10131"/>
        <dbReference type="Rhea" id="RHEA-COMP:11032"/>
        <dbReference type="ChEBI" id="CHEBI:29950"/>
        <dbReference type="ChEBI" id="CHEBI:57287"/>
        <dbReference type="ChEBI" id="CHEBI:57379"/>
        <dbReference type="ChEBI" id="CHEBI:74151"/>
        <dbReference type="EC" id="2.3.1.225"/>
    </reaction>
</comment>
<dbReference type="OrthoDB" id="163438at2759"/>
<evidence type="ECO:0000313" key="11">
    <source>
        <dbReference type="EMBL" id="CDW88101.1"/>
    </source>
</evidence>
<dbReference type="PROSITE" id="PS50088">
    <property type="entry name" value="ANK_REPEAT"/>
    <property type="match status" value="3"/>
</dbReference>
<sequence>MDSVEDIAKDVEDDGSGLIQENYSTESFVIQFSRNIQNIKKEALIGQRTETQSDTSSQQMTIEQQIQYDNISSYQSSNSNTNTDRQDAKAIYQAIQSSNLKKLQNTLERIEFRRSLEIVNLFDQQGYTVLHAAAYCNTYEIASFLIKFFKQRLAQYLKQKLLEKYNLTTTHQLDYETGNQLIKKVRNAIKEWVNIPSRGEEGFYPLHFAAFHGNLKLIKLFVKCGANLTAKNKQGISVMHVSAQGDQAISLTYFKNRGCSVNERDGEGSTPLHWASFEGSDTAIYYLLAWNIEINARDLNGNTPLHLAVRSAEKFQNTRSIKELLIKGADIDLKEKQQKSSSDLADTINNINLREEIKSILSKKSSNFLLSRFKQPLKRIDRSWKHVSIYLFGMISTFISLFINVFPYIPVKEWIIAIIAFYIINMTFFFLTMFRSPGYVQKPDNMNFEKLLEHYDPNYLCPSCEVLCFADSRHCYICNKCVNKFDHHCQWSRHLYYTYDSDELYIIEKYGFIPIFIRHNPTTGQAFFYVTIMAILCICCIFVIPLTFMVYVQTQNVMMNQTTYKRFAKHKRNYSHDNLSLNAQQRSIRSNGPTLGNDISNSSRIPSWFSLCKSNKTAQDMSQYDKAIQQNPTPSSKSSQLTKIIFDHDEEQDKQLYLDQDKLVQIQIPQQHQNQRNSIIQYHQSKKLA</sequence>
<comment type="domain">
    <text evidence="8">The DHHC domain is required for palmitoyltransferase activity.</text>
</comment>
<dbReference type="PANTHER" id="PTHR24161">
    <property type="entry name" value="ANK_REP_REGION DOMAIN-CONTAINING PROTEIN-RELATED"/>
    <property type="match status" value="1"/>
</dbReference>
<evidence type="ECO:0000256" key="7">
    <source>
        <dbReference type="PROSITE-ProRule" id="PRU00023"/>
    </source>
</evidence>
<feature type="transmembrane region" description="Helical" evidence="8">
    <location>
        <begin position="387"/>
        <end position="408"/>
    </location>
</feature>
<dbReference type="SMART" id="SM00248">
    <property type="entry name" value="ANK"/>
    <property type="match status" value="5"/>
</dbReference>
<evidence type="ECO:0000256" key="3">
    <source>
        <dbReference type="ARBA" id="ARBA00022737"/>
    </source>
</evidence>
<keyword evidence="8" id="KW-0012">Acyltransferase</keyword>
<dbReference type="Pfam" id="PF00023">
    <property type="entry name" value="Ank"/>
    <property type="match status" value="1"/>
</dbReference>
<feature type="transmembrane region" description="Helical" evidence="8">
    <location>
        <begin position="414"/>
        <end position="434"/>
    </location>
</feature>
<evidence type="ECO:0000259" key="10">
    <source>
        <dbReference type="Pfam" id="PF01529"/>
    </source>
</evidence>
<keyword evidence="12" id="KW-1185">Reference proteome</keyword>
<evidence type="ECO:0000256" key="1">
    <source>
        <dbReference type="ARBA" id="ARBA00004141"/>
    </source>
</evidence>